<dbReference type="Pfam" id="PF03547">
    <property type="entry name" value="Mem_trans"/>
    <property type="match status" value="1"/>
</dbReference>
<feature type="transmembrane region" description="Helical" evidence="6">
    <location>
        <begin position="86"/>
        <end position="108"/>
    </location>
</feature>
<feature type="transmembrane region" description="Helical" evidence="6">
    <location>
        <begin position="230"/>
        <end position="252"/>
    </location>
</feature>
<dbReference type="EMBL" id="LRGB01002167">
    <property type="protein sequence ID" value="KZS08836.1"/>
    <property type="molecule type" value="Genomic_DNA"/>
</dbReference>
<evidence type="ECO:0000256" key="3">
    <source>
        <dbReference type="ARBA" id="ARBA00022989"/>
    </source>
</evidence>
<reference evidence="7 8" key="1">
    <citation type="submission" date="2016-03" db="EMBL/GenBank/DDBJ databases">
        <title>EvidentialGene: Evidence-directed Construction of Genes on Genomes.</title>
        <authorList>
            <person name="Gilbert D.G."/>
            <person name="Choi J.-H."/>
            <person name="Mockaitis K."/>
            <person name="Colbourne J."/>
            <person name="Pfrender M."/>
        </authorList>
    </citation>
    <scope>NUCLEOTIDE SEQUENCE [LARGE SCALE GENOMIC DNA]</scope>
    <source>
        <strain evidence="7 8">Xinb3</strain>
        <tissue evidence="7">Complete organism</tissue>
    </source>
</reference>
<comment type="subcellular location">
    <subcellularLocation>
        <location evidence="1">Membrane</location>
        <topology evidence="1">Multi-pass membrane protein</topology>
    </subcellularLocation>
</comment>
<dbReference type="InterPro" id="IPR051832">
    <property type="entry name" value="mTOR-Rac_regulators"/>
</dbReference>
<dbReference type="PANTHER" id="PTHR22829:SF5">
    <property type="entry name" value="INTEGRAL MEMBRANE PROTEIN GPR155"/>
    <property type="match status" value="1"/>
</dbReference>
<evidence type="ECO:0000256" key="6">
    <source>
        <dbReference type="SAM" id="Phobius"/>
    </source>
</evidence>
<feature type="transmembrane region" description="Helical" evidence="6">
    <location>
        <begin position="26"/>
        <end position="44"/>
    </location>
</feature>
<evidence type="ECO:0000256" key="5">
    <source>
        <dbReference type="SAM" id="MobiDB-lite"/>
    </source>
</evidence>
<dbReference type="GO" id="GO:0055085">
    <property type="term" value="P:transmembrane transport"/>
    <property type="evidence" value="ECO:0007669"/>
    <property type="project" value="InterPro"/>
</dbReference>
<feature type="transmembrane region" description="Helical" evidence="6">
    <location>
        <begin position="264"/>
        <end position="286"/>
    </location>
</feature>
<keyword evidence="3 6" id="KW-1133">Transmembrane helix</keyword>
<feature type="region of interest" description="Disordered" evidence="5">
    <location>
        <begin position="195"/>
        <end position="221"/>
    </location>
</feature>
<evidence type="ECO:0000313" key="7">
    <source>
        <dbReference type="EMBL" id="KZS08836.1"/>
    </source>
</evidence>
<evidence type="ECO:0000256" key="4">
    <source>
        <dbReference type="ARBA" id="ARBA00023136"/>
    </source>
</evidence>
<dbReference type="OrthoDB" id="2133778at2759"/>
<feature type="transmembrane region" description="Helical" evidence="6">
    <location>
        <begin position="337"/>
        <end position="357"/>
    </location>
</feature>
<feature type="transmembrane region" description="Helical" evidence="6">
    <location>
        <begin position="298"/>
        <end position="317"/>
    </location>
</feature>
<feature type="transmembrane region" description="Helical" evidence="6">
    <location>
        <begin position="406"/>
        <end position="423"/>
    </location>
</feature>
<accession>A0A164RPM4</accession>
<comment type="caution">
    <text evidence="7">The sequence shown here is derived from an EMBL/GenBank/DDBJ whole genome shotgun (WGS) entry which is preliminary data.</text>
</comment>
<evidence type="ECO:0000256" key="1">
    <source>
        <dbReference type="ARBA" id="ARBA00004141"/>
    </source>
</evidence>
<feature type="transmembrane region" description="Helical" evidence="6">
    <location>
        <begin position="120"/>
        <end position="141"/>
    </location>
</feature>
<keyword evidence="2 6" id="KW-0812">Transmembrane</keyword>
<dbReference type="GO" id="GO:0016020">
    <property type="term" value="C:membrane"/>
    <property type="evidence" value="ECO:0007669"/>
    <property type="project" value="UniProtKB-SubCell"/>
</dbReference>
<feature type="compositionally biased region" description="Low complexity" evidence="5">
    <location>
        <begin position="204"/>
        <end position="220"/>
    </location>
</feature>
<dbReference type="PANTHER" id="PTHR22829">
    <property type="entry name" value="DEP DOMAIN PROTEIN"/>
    <property type="match status" value="1"/>
</dbReference>
<sequence length="441" mass="47720">MANLSQQVVEQMDIIVDVGGLQFENLYPVLLQTFVVIVLGYLSGRWGIIGQVESKGLNTFVGNFALPCIIFTALAELDFSRVNWMFLIAILISKAAVFVAVVIFTLLLTKPMNFSKAGLFAIFCTQSNDFALGYPIVAAVYGNSHPEYAKYLYVMAPISLVLLNPLGFLCMEVGERLRESRRLAQKIIPIQQADASTGSDNQLSRKVSTSSSGSLSSSNHSRSHANRCKIFLTVWKNMLFTPIVAMTVMGIAVNFLCDHQIPAILKNLCGVLSSAFSATALFALGLRMVGKTQGSGGAKFVVPGILIGVKCLVMPIVTREVTLHLDPGMNGNASLDLSNLGFLLGTFPSAPGILFYAIQYNVAVDMIATAMVAGTFFSLPISVVSSKMISLSSANPADYISLLDSFLIRIAIIGLVCTVRFLHEIHLTIVLTMQIFSCLCK</sequence>
<feature type="transmembrane region" description="Helical" evidence="6">
    <location>
        <begin position="56"/>
        <end position="74"/>
    </location>
</feature>
<evidence type="ECO:0000313" key="8">
    <source>
        <dbReference type="Proteomes" id="UP000076858"/>
    </source>
</evidence>
<feature type="transmembrane region" description="Helical" evidence="6">
    <location>
        <begin position="364"/>
        <end position="386"/>
    </location>
</feature>
<gene>
    <name evidence="7" type="ORF">APZ42_027050</name>
</gene>
<keyword evidence="4 6" id="KW-0472">Membrane</keyword>
<dbReference type="Proteomes" id="UP000076858">
    <property type="component" value="Unassembled WGS sequence"/>
</dbReference>
<proteinExistence type="predicted"/>
<dbReference type="InterPro" id="IPR004776">
    <property type="entry name" value="Mem_transp_PIN-like"/>
</dbReference>
<dbReference type="AlphaFoldDB" id="A0A164RPM4"/>
<keyword evidence="8" id="KW-1185">Reference proteome</keyword>
<name>A0A164RPM4_9CRUS</name>
<organism evidence="7 8">
    <name type="scientific">Daphnia magna</name>
    <dbReference type="NCBI Taxonomy" id="35525"/>
    <lineage>
        <taxon>Eukaryota</taxon>
        <taxon>Metazoa</taxon>
        <taxon>Ecdysozoa</taxon>
        <taxon>Arthropoda</taxon>
        <taxon>Crustacea</taxon>
        <taxon>Branchiopoda</taxon>
        <taxon>Diplostraca</taxon>
        <taxon>Cladocera</taxon>
        <taxon>Anomopoda</taxon>
        <taxon>Daphniidae</taxon>
        <taxon>Daphnia</taxon>
    </lineage>
</organism>
<protein>
    <submittedName>
        <fullName evidence="7">Putative Integral membrane protein GPR155</fullName>
    </submittedName>
</protein>
<dbReference type="GO" id="GO:0030514">
    <property type="term" value="P:negative regulation of BMP signaling pathway"/>
    <property type="evidence" value="ECO:0007669"/>
    <property type="project" value="TreeGrafter"/>
</dbReference>
<feature type="transmembrane region" description="Helical" evidence="6">
    <location>
        <begin position="153"/>
        <end position="173"/>
    </location>
</feature>
<evidence type="ECO:0000256" key="2">
    <source>
        <dbReference type="ARBA" id="ARBA00022692"/>
    </source>
</evidence>